<dbReference type="Proteomes" id="UP000550707">
    <property type="component" value="Unassembled WGS sequence"/>
</dbReference>
<proteinExistence type="predicted"/>
<dbReference type="AlphaFoldDB" id="A0A7J8BYK4"/>
<evidence type="ECO:0000313" key="2">
    <source>
        <dbReference type="Proteomes" id="UP000550707"/>
    </source>
</evidence>
<dbReference type="EMBL" id="JACASF010000022">
    <property type="protein sequence ID" value="KAF6403669.1"/>
    <property type="molecule type" value="Genomic_DNA"/>
</dbReference>
<name>A0A7J8BYK4_MOLMO</name>
<protein>
    <submittedName>
        <fullName evidence="1">Uncharacterized protein</fullName>
    </submittedName>
</protein>
<gene>
    <name evidence="1" type="ORF">HJG59_010068</name>
</gene>
<organism evidence="1 2">
    <name type="scientific">Molossus molossus</name>
    <name type="common">Pallas' mastiff bat</name>
    <name type="synonym">Vespertilio molossus</name>
    <dbReference type="NCBI Taxonomy" id="27622"/>
    <lineage>
        <taxon>Eukaryota</taxon>
        <taxon>Metazoa</taxon>
        <taxon>Chordata</taxon>
        <taxon>Craniata</taxon>
        <taxon>Vertebrata</taxon>
        <taxon>Euteleostomi</taxon>
        <taxon>Mammalia</taxon>
        <taxon>Eutheria</taxon>
        <taxon>Laurasiatheria</taxon>
        <taxon>Chiroptera</taxon>
        <taxon>Yangochiroptera</taxon>
        <taxon>Molossidae</taxon>
        <taxon>Molossus</taxon>
    </lineage>
</organism>
<evidence type="ECO:0000313" key="1">
    <source>
        <dbReference type="EMBL" id="KAF6403669.1"/>
    </source>
</evidence>
<dbReference type="InParanoid" id="A0A7J8BYK4"/>
<keyword evidence="2" id="KW-1185">Reference proteome</keyword>
<accession>A0A7J8BYK4</accession>
<comment type="caution">
    <text evidence="1">The sequence shown here is derived from an EMBL/GenBank/DDBJ whole genome shotgun (WGS) entry which is preliminary data.</text>
</comment>
<reference evidence="1 2" key="1">
    <citation type="journal article" date="2020" name="Nature">
        <title>Six reference-quality genomes reveal evolution of bat adaptations.</title>
        <authorList>
            <person name="Jebb D."/>
            <person name="Huang Z."/>
            <person name="Pippel M."/>
            <person name="Hughes G.M."/>
            <person name="Lavrichenko K."/>
            <person name="Devanna P."/>
            <person name="Winkler S."/>
            <person name="Jermiin L.S."/>
            <person name="Skirmuntt E.C."/>
            <person name="Katzourakis A."/>
            <person name="Burkitt-Gray L."/>
            <person name="Ray D.A."/>
            <person name="Sullivan K.A.M."/>
            <person name="Roscito J.G."/>
            <person name="Kirilenko B.M."/>
            <person name="Davalos L.M."/>
            <person name="Corthals A.P."/>
            <person name="Power M.L."/>
            <person name="Jones G."/>
            <person name="Ransome R.D."/>
            <person name="Dechmann D.K.N."/>
            <person name="Locatelli A.G."/>
            <person name="Puechmaille S.J."/>
            <person name="Fedrigo O."/>
            <person name="Jarvis E.D."/>
            <person name="Hiller M."/>
            <person name="Vernes S.C."/>
            <person name="Myers E.W."/>
            <person name="Teeling E.C."/>
        </authorList>
    </citation>
    <scope>NUCLEOTIDE SEQUENCE [LARGE SCALE GENOMIC DNA]</scope>
    <source>
        <strain evidence="1">MMolMol1</strain>
        <tissue evidence="1">Muscle</tissue>
    </source>
</reference>
<sequence>MEENSCQGSPAPGHPSTEPMSYSLCQNLSLSCHPTFSLVSKHSGPEPVCSNLELAQLLCHLPAVGTCACIWTTASWLQLTWEREEERQCLAANKHLITPSLLILILGASTLTSFLPTSSAG</sequence>